<feature type="chain" id="PRO_5047341458" evidence="2">
    <location>
        <begin position="24"/>
        <end position="199"/>
    </location>
</feature>
<comment type="caution">
    <text evidence="4">The sequence shown here is derived from an EMBL/GenBank/DDBJ whole genome shotgun (WGS) entry which is preliminary data.</text>
</comment>
<accession>A0ABV6FFL9</accession>
<dbReference type="InterPro" id="IPR013424">
    <property type="entry name" value="Ice-binding_C"/>
</dbReference>
<dbReference type="InterPro" id="IPR018247">
    <property type="entry name" value="EF_Hand_1_Ca_BS"/>
</dbReference>
<evidence type="ECO:0000256" key="1">
    <source>
        <dbReference type="SAM" id="Phobius"/>
    </source>
</evidence>
<keyword evidence="1" id="KW-0812">Transmembrane</keyword>
<keyword evidence="5" id="KW-1185">Reference proteome</keyword>
<dbReference type="EMBL" id="JBHLWP010000010">
    <property type="protein sequence ID" value="MFC0252333.1"/>
    <property type="molecule type" value="Genomic_DNA"/>
</dbReference>
<keyword evidence="1" id="KW-1133">Transmembrane helix</keyword>
<gene>
    <name evidence="4" type="ORF">ACFFJK_10570</name>
</gene>
<evidence type="ECO:0000313" key="5">
    <source>
        <dbReference type="Proteomes" id="UP001589773"/>
    </source>
</evidence>
<dbReference type="PROSITE" id="PS00018">
    <property type="entry name" value="EF_HAND_1"/>
    <property type="match status" value="1"/>
</dbReference>
<reference evidence="4 5" key="1">
    <citation type="submission" date="2024-09" db="EMBL/GenBank/DDBJ databases">
        <authorList>
            <person name="Sun Q."/>
            <person name="Mori K."/>
        </authorList>
    </citation>
    <scope>NUCLEOTIDE SEQUENCE [LARGE SCALE GENOMIC DNA]</scope>
    <source>
        <strain evidence="4 5">CCM 7792</strain>
    </source>
</reference>
<proteinExistence type="predicted"/>
<keyword evidence="1" id="KW-0472">Membrane</keyword>
<evidence type="ECO:0000256" key="2">
    <source>
        <dbReference type="SAM" id="SignalP"/>
    </source>
</evidence>
<evidence type="ECO:0000313" key="4">
    <source>
        <dbReference type="EMBL" id="MFC0252333.1"/>
    </source>
</evidence>
<dbReference type="InterPro" id="IPR017756">
    <property type="entry name" value="TM_Gly-Cys-Arg_CS"/>
</dbReference>
<dbReference type="NCBIfam" id="TIGR03382">
    <property type="entry name" value="GC_trans_RRR"/>
    <property type="match status" value="1"/>
</dbReference>
<feature type="signal peptide" evidence="2">
    <location>
        <begin position="1"/>
        <end position="23"/>
    </location>
</feature>
<organism evidence="4 5">
    <name type="scientific">Massilia consociata</name>
    <dbReference type="NCBI Taxonomy" id="760117"/>
    <lineage>
        <taxon>Bacteria</taxon>
        <taxon>Pseudomonadati</taxon>
        <taxon>Pseudomonadota</taxon>
        <taxon>Betaproteobacteria</taxon>
        <taxon>Burkholderiales</taxon>
        <taxon>Oxalobacteraceae</taxon>
        <taxon>Telluria group</taxon>
        <taxon>Massilia</taxon>
    </lineage>
</organism>
<feature type="transmembrane region" description="Helical" evidence="1">
    <location>
        <begin position="177"/>
        <end position="194"/>
    </location>
</feature>
<keyword evidence="2" id="KW-0732">Signal</keyword>
<feature type="domain" description="Ice-binding protein C-terminal" evidence="3">
    <location>
        <begin position="173"/>
        <end position="198"/>
    </location>
</feature>
<dbReference type="RefSeq" id="WP_379679096.1">
    <property type="nucleotide sequence ID" value="NZ_JBHLWP010000010.1"/>
</dbReference>
<evidence type="ECO:0000259" key="3">
    <source>
        <dbReference type="Pfam" id="PF07589"/>
    </source>
</evidence>
<dbReference type="Pfam" id="PF07589">
    <property type="entry name" value="PEP-CTERM"/>
    <property type="match status" value="1"/>
</dbReference>
<name>A0ABV6FFL9_9BURK</name>
<dbReference type="Proteomes" id="UP001589773">
    <property type="component" value="Unassembled WGS sequence"/>
</dbReference>
<protein>
    <submittedName>
        <fullName evidence="4">PEP-CTERM sorting domain-containing protein</fullName>
    </submittedName>
</protein>
<sequence>MRTNSASWLLASLLAGSAWTAHAEPVAWAFTYTGFFSTYTYTHEVFGTTTTEAFLPDAEISGAFSGSDDDGDGILETDELDSFVVGPTQYLACMRAPTPYARCSFGFTYALDRQELSFGGGWFGTDGYYSGWGGTILSGDEATDYSYNDYSETTYTYYWTDRTTLSFRQLPPPVPEPATGAMAAAGLMVLAGLYRRRRH</sequence>